<dbReference type="PIRSF" id="PIRSF000498">
    <property type="entry name" value="Riboflavin_syn_A"/>
    <property type="match status" value="1"/>
</dbReference>
<proteinExistence type="predicted"/>
<keyword evidence="14" id="KW-1185">Reference proteome</keyword>
<dbReference type="PANTHER" id="PTHR21098">
    <property type="entry name" value="RIBOFLAVIN SYNTHASE ALPHA CHAIN"/>
    <property type="match status" value="1"/>
</dbReference>
<evidence type="ECO:0000256" key="1">
    <source>
        <dbReference type="ARBA" id="ARBA00000968"/>
    </source>
</evidence>
<dbReference type="NCBIfam" id="NF006767">
    <property type="entry name" value="PRK09289.1"/>
    <property type="match status" value="1"/>
</dbReference>
<evidence type="ECO:0000259" key="12">
    <source>
        <dbReference type="PROSITE" id="PS51177"/>
    </source>
</evidence>
<dbReference type="AlphaFoldDB" id="A0A7W1WTD3"/>
<accession>A0A7W1WTD3</accession>
<evidence type="ECO:0000256" key="2">
    <source>
        <dbReference type="ARBA" id="ARBA00002803"/>
    </source>
</evidence>
<dbReference type="InterPro" id="IPR001783">
    <property type="entry name" value="Lumazine-bd"/>
</dbReference>
<protein>
    <recommendedName>
        <fullName evidence="6 10">Riboflavin synthase</fullName>
        <ecNumber evidence="5 10">2.5.1.9</ecNumber>
    </recommendedName>
</protein>
<dbReference type="FunFam" id="2.40.30.20:FF:000003">
    <property type="entry name" value="Riboflavin synthase, alpha subunit"/>
    <property type="match status" value="1"/>
</dbReference>
<dbReference type="SUPFAM" id="SSF63380">
    <property type="entry name" value="Riboflavin synthase domain-like"/>
    <property type="match status" value="2"/>
</dbReference>
<evidence type="ECO:0000256" key="8">
    <source>
        <dbReference type="ARBA" id="ARBA00022679"/>
    </source>
</evidence>
<dbReference type="EC" id="2.5.1.9" evidence="5 10"/>
<gene>
    <name evidence="13" type="ORF">H1191_15415</name>
</gene>
<evidence type="ECO:0000256" key="4">
    <source>
        <dbReference type="ARBA" id="ARBA00011233"/>
    </source>
</evidence>
<dbReference type="CDD" id="cd00402">
    <property type="entry name" value="Riboflavin_synthase_like"/>
    <property type="match status" value="1"/>
</dbReference>
<dbReference type="InterPro" id="IPR017938">
    <property type="entry name" value="Riboflavin_synthase-like_b-brl"/>
</dbReference>
<dbReference type="Proteomes" id="UP000535491">
    <property type="component" value="Unassembled WGS sequence"/>
</dbReference>
<dbReference type="EMBL" id="JACEIQ010000017">
    <property type="protein sequence ID" value="MBA4495682.1"/>
    <property type="molecule type" value="Genomic_DNA"/>
</dbReference>
<dbReference type="NCBIfam" id="TIGR00187">
    <property type="entry name" value="ribE"/>
    <property type="match status" value="1"/>
</dbReference>
<evidence type="ECO:0000256" key="7">
    <source>
        <dbReference type="ARBA" id="ARBA00022619"/>
    </source>
</evidence>
<sequence length="212" mass="23133">MFTGLVEEVGHIRQISKSGMAMELTIQCEKVLEGTKLGDSIAVNGVCLTVTRQGSLYFTADVMPETMKRTNLKYLQPSSPVNLERAVAAGQRMGGHFVQGHVDGTGTIIERRPFENAVLFGFRTAPELTRYMIEKGSVAVNGISLTIVDVGSDFFTVSVIPHTLEHTQLQSAKPGDLVNIECDMIGKYLAKWANMPSSQPLGLEKLKQTGFV</sequence>
<evidence type="ECO:0000256" key="9">
    <source>
        <dbReference type="ARBA" id="ARBA00022737"/>
    </source>
</evidence>
<organism evidence="13 14">
    <name type="scientific">Paenactinomyces guangxiensis</name>
    <dbReference type="NCBI Taxonomy" id="1490290"/>
    <lineage>
        <taxon>Bacteria</taxon>
        <taxon>Bacillati</taxon>
        <taxon>Bacillota</taxon>
        <taxon>Bacilli</taxon>
        <taxon>Bacillales</taxon>
        <taxon>Thermoactinomycetaceae</taxon>
        <taxon>Paenactinomyces</taxon>
    </lineage>
</organism>
<evidence type="ECO:0000256" key="11">
    <source>
        <dbReference type="PROSITE-ProRule" id="PRU00524"/>
    </source>
</evidence>
<dbReference type="InterPro" id="IPR023366">
    <property type="entry name" value="ATP_synth_asu-like_sf"/>
</dbReference>
<keyword evidence="7" id="KW-0686">Riboflavin biosynthesis</keyword>
<feature type="repeat" description="Lumazine-binding" evidence="11">
    <location>
        <begin position="1"/>
        <end position="96"/>
    </location>
</feature>
<dbReference type="NCBIfam" id="NF009566">
    <property type="entry name" value="PRK13020.1"/>
    <property type="match status" value="1"/>
</dbReference>
<keyword evidence="9" id="KW-0677">Repeat</keyword>
<dbReference type="PANTHER" id="PTHR21098:SF12">
    <property type="entry name" value="RIBOFLAVIN SYNTHASE"/>
    <property type="match status" value="1"/>
</dbReference>
<dbReference type="FunFam" id="2.40.30.20:FF:000004">
    <property type="entry name" value="Riboflavin synthase, alpha subunit"/>
    <property type="match status" value="1"/>
</dbReference>
<comment type="function">
    <text evidence="2">Catalyzes the dismutation of two molecules of 6,7-dimethyl-8-ribityllumazine, resulting in the formation of riboflavin and 5-amino-6-(D-ribitylamino)uracil.</text>
</comment>
<evidence type="ECO:0000313" key="13">
    <source>
        <dbReference type="EMBL" id="MBA4495682.1"/>
    </source>
</evidence>
<evidence type="ECO:0000256" key="6">
    <source>
        <dbReference type="ARBA" id="ARBA00013950"/>
    </source>
</evidence>
<comment type="pathway">
    <text evidence="3">Cofactor biosynthesis; riboflavin biosynthesis; riboflavin from 2-hydroxy-3-oxobutyl phosphate and 5-amino-6-(D-ribitylamino)uracil: step 2/2.</text>
</comment>
<comment type="caution">
    <text evidence="13">The sequence shown here is derived from an EMBL/GenBank/DDBJ whole genome shotgun (WGS) entry which is preliminary data.</text>
</comment>
<dbReference type="RefSeq" id="WP_181753380.1">
    <property type="nucleotide sequence ID" value="NZ_JACEIQ010000017.1"/>
</dbReference>
<comment type="subunit">
    <text evidence="4">Homotrimer.</text>
</comment>
<feature type="domain" description="Lumazine-binding" evidence="12">
    <location>
        <begin position="97"/>
        <end position="193"/>
    </location>
</feature>
<reference evidence="13 14" key="1">
    <citation type="submission" date="2020-07" db="EMBL/GenBank/DDBJ databases">
        <authorList>
            <person name="Feng H."/>
        </authorList>
    </citation>
    <scope>NUCLEOTIDE SEQUENCE [LARGE SCALE GENOMIC DNA]</scope>
    <source>
        <strain evidence="14">s-10</strain>
    </source>
</reference>
<evidence type="ECO:0000256" key="3">
    <source>
        <dbReference type="ARBA" id="ARBA00004887"/>
    </source>
</evidence>
<keyword evidence="8 13" id="KW-0808">Transferase</keyword>
<feature type="domain" description="Lumazine-binding" evidence="12">
    <location>
        <begin position="1"/>
        <end position="96"/>
    </location>
</feature>
<feature type="repeat" description="Lumazine-binding" evidence="11">
    <location>
        <begin position="97"/>
        <end position="193"/>
    </location>
</feature>
<dbReference type="InterPro" id="IPR026017">
    <property type="entry name" value="Lumazine-bd_dom"/>
</dbReference>
<dbReference type="Pfam" id="PF00677">
    <property type="entry name" value="Lum_binding"/>
    <property type="match status" value="2"/>
</dbReference>
<dbReference type="GO" id="GO:0004746">
    <property type="term" value="F:riboflavin synthase activity"/>
    <property type="evidence" value="ECO:0007669"/>
    <property type="project" value="UniProtKB-UniRule"/>
</dbReference>
<evidence type="ECO:0000313" key="14">
    <source>
        <dbReference type="Proteomes" id="UP000535491"/>
    </source>
</evidence>
<evidence type="ECO:0000256" key="10">
    <source>
        <dbReference type="NCBIfam" id="TIGR00187"/>
    </source>
</evidence>
<evidence type="ECO:0000256" key="5">
    <source>
        <dbReference type="ARBA" id="ARBA00012827"/>
    </source>
</evidence>
<comment type="catalytic activity">
    <reaction evidence="1">
        <text>2 6,7-dimethyl-8-(1-D-ribityl)lumazine + H(+) = 5-amino-6-(D-ribitylamino)uracil + riboflavin</text>
        <dbReference type="Rhea" id="RHEA:20772"/>
        <dbReference type="ChEBI" id="CHEBI:15378"/>
        <dbReference type="ChEBI" id="CHEBI:15934"/>
        <dbReference type="ChEBI" id="CHEBI:57986"/>
        <dbReference type="ChEBI" id="CHEBI:58201"/>
        <dbReference type="EC" id="2.5.1.9"/>
    </reaction>
</comment>
<dbReference type="Gene3D" id="2.40.30.20">
    <property type="match status" value="2"/>
</dbReference>
<dbReference type="PROSITE" id="PS51177">
    <property type="entry name" value="LUMAZINE_BIND"/>
    <property type="match status" value="2"/>
</dbReference>
<dbReference type="GO" id="GO:0009231">
    <property type="term" value="P:riboflavin biosynthetic process"/>
    <property type="evidence" value="ECO:0007669"/>
    <property type="project" value="UniProtKB-KW"/>
</dbReference>
<name>A0A7W1WTD3_9BACL</name>